<dbReference type="InterPro" id="IPR015943">
    <property type="entry name" value="WD40/YVTN_repeat-like_dom_sf"/>
</dbReference>
<proteinExistence type="predicted"/>
<name>A0A0G4NBM2_VERLO</name>
<reference evidence="3" key="1">
    <citation type="submission" date="2015-05" db="EMBL/GenBank/DDBJ databases">
        <authorList>
            <person name="Fogelqvist Johan"/>
        </authorList>
    </citation>
    <scope>NUCLEOTIDE SEQUENCE [LARGE SCALE GENOMIC DNA]</scope>
</reference>
<dbReference type="Gene3D" id="2.130.10.10">
    <property type="entry name" value="YVTN repeat-like/Quinoprotein amine dehydrogenase"/>
    <property type="match status" value="1"/>
</dbReference>
<feature type="region of interest" description="Disordered" evidence="1">
    <location>
        <begin position="451"/>
        <end position="475"/>
    </location>
</feature>
<feature type="non-terminal residue" evidence="2">
    <location>
        <position position="475"/>
    </location>
</feature>
<accession>A0A0G4NBM2</accession>
<dbReference type="InterPro" id="IPR051150">
    <property type="entry name" value="SWT21/TCAB1_mRNA_Telomere"/>
</dbReference>
<evidence type="ECO:0000313" key="3">
    <source>
        <dbReference type="Proteomes" id="UP000045706"/>
    </source>
</evidence>
<organism evidence="2 3">
    <name type="scientific">Verticillium longisporum</name>
    <name type="common">Verticillium dahliae var. longisporum</name>
    <dbReference type="NCBI Taxonomy" id="100787"/>
    <lineage>
        <taxon>Eukaryota</taxon>
        <taxon>Fungi</taxon>
        <taxon>Dikarya</taxon>
        <taxon>Ascomycota</taxon>
        <taxon>Pezizomycotina</taxon>
        <taxon>Sordariomycetes</taxon>
        <taxon>Hypocreomycetidae</taxon>
        <taxon>Glomerellales</taxon>
        <taxon>Plectosphaerellaceae</taxon>
        <taxon>Verticillium</taxon>
    </lineage>
</organism>
<dbReference type="PANTHER" id="PTHR13211">
    <property type="entry name" value="TELOMERASE CAJAL BODY PROTEIN 1"/>
    <property type="match status" value="1"/>
</dbReference>
<evidence type="ECO:0000256" key="1">
    <source>
        <dbReference type="SAM" id="MobiDB-lite"/>
    </source>
</evidence>
<sequence>MTPPHNVESGIANKNGQFLDQDLLDAARGLDSKPAIDVVAATAPHERNESQEQPSFYRGARWTADGTTIVASTSDNRVSAFVLPENLLEPNDEAHQLGSQSTLHLSEPSYALAPAPFFSLSESASQTVLTSCKDHPIQLHHLFPDEGTQSRLASYKLIRRETEEYISAETLLWSWPGTHFLVGSTNRLDYFDVSRTGSDGPILTIPTIPSKRHISKGGGVGMKGMISALSSQSPAISEAPIIAAGTWTRWLGLYDVSRSNKAIANWSVRGVVNDEFGCKDDGRGIVQTIWSPCGRYLTINERQASSILVYDVRGSRQPVSVLIGRDGATQQRLSCDVFAASTSHGGFEVWAGSKDGHVYVWEDVGSQQGVLDTSWRFQAHNSPVGSTILHPSGSVVATCSGAWAPISDEELDEGLGSRDERQLPTISSTRSTSDCSIKIWAIGMKATGGGDDGCHQIDTPRQNHQQHHAEQHEQV</sequence>
<evidence type="ECO:0008006" key="4">
    <source>
        <dbReference type="Google" id="ProtNLM"/>
    </source>
</evidence>
<dbReference type="EMBL" id="CVQI01033606">
    <property type="protein sequence ID" value="CRK43823.1"/>
    <property type="molecule type" value="Genomic_DNA"/>
</dbReference>
<dbReference type="InterPro" id="IPR011047">
    <property type="entry name" value="Quinoprotein_ADH-like_sf"/>
</dbReference>
<dbReference type="PANTHER" id="PTHR13211:SF0">
    <property type="entry name" value="TELOMERASE CAJAL BODY PROTEIN 1"/>
    <property type="match status" value="1"/>
</dbReference>
<dbReference type="AlphaFoldDB" id="A0A0G4NBM2"/>
<protein>
    <recommendedName>
        <fullName evidence="4">Anaphase-promoting complex subunit 4 WD40 domain-containing protein</fullName>
    </recommendedName>
</protein>
<gene>
    <name evidence="2" type="ORF">BN1723_005873</name>
</gene>
<evidence type="ECO:0000313" key="2">
    <source>
        <dbReference type="EMBL" id="CRK43823.1"/>
    </source>
</evidence>
<dbReference type="Proteomes" id="UP000045706">
    <property type="component" value="Unassembled WGS sequence"/>
</dbReference>
<dbReference type="SUPFAM" id="SSF50998">
    <property type="entry name" value="Quinoprotein alcohol dehydrogenase-like"/>
    <property type="match status" value="1"/>
</dbReference>